<evidence type="ECO:0000256" key="3">
    <source>
        <dbReference type="ARBA" id="ARBA00022737"/>
    </source>
</evidence>
<evidence type="ECO:0000256" key="7">
    <source>
        <dbReference type="PROSITE-ProRule" id="PRU00042"/>
    </source>
</evidence>
<evidence type="ECO:0000259" key="9">
    <source>
        <dbReference type="PROSITE" id="PS50157"/>
    </source>
</evidence>
<evidence type="ECO:0000256" key="8">
    <source>
        <dbReference type="SAM" id="MobiDB-lite"/>
    </source>
</evidence>
<feature type="compositionally biased region" description="Acidic residues" evidence="8">
    <location>
        <begin position="10"/>
        <end position="23"/>
    </location>
</feature>
<comment type="subcellular location">
    <subcellularLocation>
        <location evidence="1">Nucleus</location>
    </subcellularLocation>
</comment>
<organism evidence="10 11">
    <name type="scientific">Rhipicephalus microplus</name>
    <name type="common">Cattle tick</name>
    <name type="synonym">Boophilus microplus</name>
    <dbReference type="NCBI Taxonomy" id="6941"/>
    <lineage>
        <taxon>Eukaryota</taxon>
        <taxon>Metazoa</taxon>
        <taxon>Ecdysozoa</taxon>
        <taxon>Arthropoda</taxon>
        <taxon>Chelicerata</taxon>
        <taxon>Arachnida</taxon>
        <taxon>Acari</taxon>
        <taxon>Parasitiformes</taxon>
        <taxon>Ixodida</taxon>
        <taxon>Ixodoidea</taxon>
        <taxon>Ixodidae</taxon>
        <taxon>Rhipicephalinae</taxon>
        <taxon>Rhipicephalus</taxon>
        <taxon>Boophilus</taxon>
    </lineage>
</organism>
<protein>
    <recommendedName>
        <fullName evidence="9">C2H2-type domain-containing protein</fullName>
    </recommendedName>
</protein>
<feature type="domain" description="C2H2-type" evidence="9">
    <location>
        <begin position="330"/>
        <end position="358"/>
    </location>
</feature>
<dbReference type="FunFam" id="3.30.160.60:FF:001498">
    <property type="entry name" value="Zinc finger protein 404"/>
    <property type="match status" value="1"/>
</dbReference>
<dbReference type="PANTHER" id="PTHR23235:SF142">
    <property type="entry name" value="ZINC FINGER PROTEIN 384"/>
    <property type="match status" value="1"/>
</dbReference>
<dbReference type="InterPro" id="IPR013087">
    <property type="entry name" value="Znf_C2H2_type"/>
</dbReference>
<dbReference type="Proteomes" id="UP000821866">
    <property type="component" value="Chromosome 3"/>
</dbReference>
<dbReference type="GO" id="GO:0005634">
    <property type="term" value="C:nucleus"/>
    <property type="evidence" value="ECO:0007669"/>
    <property type="project" value="UniProtKB-SubCell"/>
</dbReference>
<evidence type="ECO:0000313" key="11">
    <source>
        <dbReference type="Proteomes" id="UP000821866"/>
    </source>
</evidence>
<keyword evidence="2" id="KW-0479">Metal-binding</keyword>
<evidence type="ECO:0000256" key="5">
    <source>
        <dbReference type="ARBA" id="ARBA00022833"/>
    </source>
</evidence>
<dbReference type="FunFam" id="3.30.160.60:FF:000446">
    <property type="entry name" value="Zinc finger protein"/>
    <property type="match status" value="1"/>
</dbReference>
<keyword evidence="5" id="KW-0862">Zinc</keyword>
<dbReference type="SMART" id="SM00355">
    <property type="entry name" value="ZnF_C2H2"/>
    <property type="match status" value="2"/>
</dbReference>
<name>A0A9J6EAI8_RHIMP</name>
<dbReference type="InterPro" id="IPR036236">
    <property type="entry name" value="Znf_C2H2_sf"/>
</dbReference>
<dbReference type="SUPFAM" id="SSF57667">
    <property type="entry name" value="beta-beta-alpha zinc fingers"/>
    <property type="match status" value="1"/>
</dbReference>
<proteinExistence type="predicted"/>
<evidence type="ECO:0000256" key="6">
    <source>
        <dbReference type="ARBA" id="ARBA00023242"/>
    </source>
</evidence>
<gene>
    <name evidence="10" type="ORF">HPB51_015464</name>
</gene>
<dbReference type="GO" id="GO:0000978">
    <property type="term" value="F:RNA polymerase II cis-regulatory region sequence-specific DNA binding"/>
    <property type="evidence" value="ECO:0007669"/>
    <property type="project" value="TreeGrafter"/>
</dbReference>
<keyword evidence="11" id="KW-1185">Reference proteome</keyword>
<feature type="region of interest" description="Disordered" evidence="8">
    <location>
        <begin position="351"/>
        <end position="370"/>
    </location>
</feature>
<keyword evidence="6" id="KW-0539">Nucleus</keyword>
<feature type="region of interest" description="Disordered" evidence="8">
    <location>
        <begin position="1"/>
        <end position="45"/>
    </location>
</feature>
<keyword evidence="3" id="KW-0677">Repeat</keyword>
<comment type="caution">
    <text evidence="10">The sequence shown here is derived from an EMBL/GenBank/DDBJ whole genome shotgun (WGS) entry which is preliminary data.</text>
</comment>
<dbReference type="PROSITE" id="PS00028">
    <property type="entry name" value="ZINC_FINGER_C2H2_1"/>
    <property type="match status" value="2"/>
</dbReference>
<dbReference type="EMBL" id="JABSTU010000005">
    <property type="protein sequence ID" value="KAH8031308.1"/>
    <property type="molecule type" value="Genomic_DNA"/>
</dbReference>
<dbReference type="AlphaFoldDB" id="A0A9J6EAI8"/>
<dbReference type="GO" id="GO:0000981">
    <property type="term" value="F:DNA-binding transcription factor activity, RNA polymerase II-specific"/>
    <property type="evidence" value="ECO:0007669"/>
    <property type="project" value="TreeGrafter"/>
</dbReference>
<accession>A0A9J6EAI8</accession>
<evidence type="ECO:0000256" key="1">
    <source>
        <dbReference type="ARBA" id="ARBA00004123"/>
    </source>
</evidence>
<evidence type="ECO:0000256" key="2">
    <source>
        <dbReference type="ARBA" id="ARBA00022723"/>
    </source>
</evidence>
<dbReference type="PANTHER" id="PTHR23235">
    <property type="entry name" value="KRUEPPEL-LIKE TRANSCRIPTION FACTOR"/>
    <property type="match status" value="1"/>
</dbReference>
<reference evidence="10" key="1">
    <citation type="journal article" date="2020" name="Cell">
        <title>Large-Scale Comparative Analyses of Tick Genomes Elucidate Their Genetic Diversity and Vector Capacities.</title>
        <authorList>
            <consortium name="Tick Genome and Microbiome Consortium (TIGMIC)"/>
            <person name="Jia N."/>
            <person name="Wang J."/>
            <person name="Shi W."/>
            <person name="Du L."/>
            <person name="Sun Y."/>
            <person name="Zhan W."/>
            <person name="Jiang J.F."/>
            <person name="Wang Q."/>
            <person name="Zhang B."/>
            <person name="Ji P."/>
            <person name="Bell-Sakyi L."/>
            <person name="Cui X.M."/>
            <person name="Yuan T.T."/>
            <person name="Jiang B.G."/>
            <person name="Yang W.F."/>
            <person name="Lam T.T."/>
            <person name="Chang Q.C."/>
            <person name="Ding S.J."/>
            <person name="Wang X.J."/>
            <person name="Zhu J.G."/>
            <person name="Ruan X.D."/>
            <person name="Zhao L."/>
            <person name="Wei J.T."/>
            <person name="Ye R.Z."/>
            <person name="Que T.C."/>
            <person name="Du C.H."/>
            <person name="Zhou Y.H."/>
            <person name="Cheng J.X."/>
            <person name="Dai P.F."/>
            <person name="Guo W.B."/>
            <person name="Han X.H."/>
            <person name="Huang E.J."/>
            <person name="Li L.F."/>
            <person name="Wei W."/>
            <person name="Gao Y.C."/>
            <person name="Liu J.Z."/>
            <person name="Shao H.Z."/>
            <person name="Wang X."/>
            <person name="Wang C.C."/>
            <person name="Yang T.C."/>
            <person name="Huo Q.B."/>
            <person name="Li W."/>
            <person name="Chen H.Y."/>
            <person name="Chen S.E."/>
            <person name="Zhou L.G."/>
            <person name="Ni X.B."/>
            <person name="Tian J.H."/>
            <person name="Sheng Y."/>
            <person name="Liu T."/>
            <person name="Pan Y.S."/>
            <person name="Xia L.Y."/>
            <person name="Li J."/>
            <person name="Zhao F."/>
            <person name="Cao W.C."/>
        </authorList>
    </citation>
    <scope>NUCLEOTIDE SEQUENCE</scope>
    <source>
        <strain evidence="10">Rmic-2018</strain>
    </source>
</reference>
<evidence type="ECO:0000256" key="4">
    <source>
        <dbReference type="ARBA" id="ARBA00022771"/>
    </source>
</evidence>
<dbReference type="Pfam" id="PF00096">
    <property type="entry name" value="zf-C2H2"/>
    <property type="match status" value="1"/>
</dbReference>
<feature type="domain" description="C2H2-type" evidence="9">
    <location>
        <begin position="302"/>
        <end position="329"/>
    </location>
</feature>
<dbReference type="VEuPathDB" id="VectorBase:LOC119183358"/>
<reference evidence="10" key="2">
    <citation type="submission" date="2021-09" db="EMBL/GenBank/DDBJ databases">
        <authorList>
            <person name="Jia N."/>
            <person name="Wang J."/>
            <person name="Shi W."/>
            <person name="Du L."/>
            <person name="Sun Y."/>
            <person name="Zhan W."/>
            <person name="Jiang J."/>
            <person name="Wang Q."/>
            <person name="Zhang B."/>
            <person name="Ji P."/>
            <person name="Sakyi L.B."/>
            <person name="Cui X."/>
            <person name="Yuan T."/>
            <person name="Jiang B."/>
            <person name="Yang W."/>
            <person name="Lam T.T.-Y."/>
            <person name="Chang Q."/>
            <person name="Ding S."/>
            <person name="Wang X."/>
            <person name="Zhu J."/>
            <person name="Ruan X."/>
            <person name="Zhao L."/>
            <person name="Wei J."/>
            <person name="Que T."/>
            <person name="Du C."/>
            <person name="Cheng J."/>
            <person name="Dai P."/>
            <person name="Han X."/>
            <person name="Huang E."/>
            <person name="Gao Y."/>
            <person name="Liu J."/>
            <person name="Shao H."/>
            <person name="Ye R."/>
            <person name="Li L."/>
            <person name="Wei W."/>
            <person name="Wang X."/>
            <person name="Wang C."/>
            <person name="Huo Q."/>
            <person name="Li W."/>
            <person name="Guo W."/>
            <person name="Chen H."/>
            <person name="Chen S."/>
            <person name="Zhou L."/>
            <person name="Zhou L."/>
            <person name="Ni X."/>
            <person name="Tian J."/>
            <person name="Zhou Y."/>
            <person name="Sheng Y."/>
            <person name="Liu T."/>
            <person name="Pan Y."/>
            <person name="Xia L."/>
            <person name="Li J."/>
            <person name="Zhao F."/>
            <person name="Cao W."/>
        </authorList>
    </citation>
    <scope>NUCLEOTIDE SEQUENCE</scope>
    <source>
        <strain evidence="10">Rmic-2018</strain>
        <tissue evidence="10">Larvae</tissue>
    </source>
</reference>
<dbReference type="Gene3D" id="3.30.160.60">
    <property type="entry name" value="Classic Zinc Finger"/>
    <property type="match status" value="2"/>
</dbReference>
<keyword evidence="4 7" id="KW-0863">Zinc-finger</keyword>
<evidence type="ECO:0000313" key="10">
    <source>
        <dbReference type="EMBL" id="KAH8031308.1"/>
    </source>
</evidence>
<dbReference type="GO" id="GO:0008270">
    <property type="term" value="F:zinc ion binding"/>
    <property type="evidence" value="ECO:0007669"/>
    <property type="project" value="UniProtKB-KW"/>
</dbReference>
<dbReference type="PROSITE" id="PS50157">
    <property type="entry name" value="ZINC_FINGER_C2H2_2"/>
    <property type="match status" value="2"/>
</dbReference>
<sequence length="370" mass="41640">MEMTGRNDKGDDDEDTEDLNELDSDARRKPRAPTRTASSEAPDNMDLSGNFLDWVKLLNEVVESTRSQQPELSAANGALKEENEALQTKIADLEQYSRLNNLEIKGVSSTQREDCSAILAAIGDKINSKALASDVDTVHPVSAKSGQKNVIVRFGSREKNNRIHEERSFSSDASFRVGNAAHGRDLYETSLQAVAICDTALHGASHKARDDGLYVDLAHHMYNVTAPNMSTPLELQGTMVKRNNSKDAVMRPVESSMSSRDQQQPRNRCNKRWWCRDACPLSSTGKFRLAPHFSKLYNQRCFNCTVCAKAFFKSVHLIDHMRTHTGERPFKCNVCLRQFTQKSAMVRHKLQVHKQGKDDQNRTSFRVPNL</sequence>